<feature type="coiled-coil region" evidence="1">
    <location>
        <begin position="826"/>
        <end position="904"/>
    </location>
</feature>
<feature type="coiled-coil region" evidence="1">
    <location>
        <begin position="646"/>
        <end position="752"/>
    </location>
</feature>
<dbReference type="Proteomes" id="UP000006769">
    <property type="component" value="Unassembled WGS sequence"/>
</dbReference>
<keyword evidence="2" id="KW-0732">Signal</keyword>
<dbReference type="OrthoDB" id="29498at2759"/>
<evidence type="ECO:0000256" key="1">
    <source>
        <dbReference type="SAM" id="Coils"/>
    </source>
</evidence>
<feature type="chain" id="PRO_5003860677" description="Saposin B-type domain-containing protein" evidence="2">
    <location>
        <begin position="20"/>
        <end position="1039"/>
    </location>
</feature>
<accession>K2HHJ8</accession>
<dbReference type="GeneID" id="20071404"/>
<organism evidence="3 4">
    <name type="scientific">Entamoeba nuttalli (strain P19)</name>
    <name type="common">Amoeba</name>
    <dbReference type="NCBI Taxonomy" id="1076696"/>
    <lineage>
        <taxon>Eukaryota</taxon>
        <taxon>Amoebozoa</taxon>
        <taxon>Evosea</taxon>
        <taxon>Archamoebae</taxon>
        <taxon>Mastigamoebida</taxon>
        <taxon>Entamoebidae</taxon>
        <taxon>Entamoeba</taxon>
    </lineage>
</organism>
<gene>
    <name evidence="3" type="ORF">ENU1_021540</name>
</gene>
<protein>
    <recommendedName>
        <fullName evidence="5">Saposin B-type domain-containing protein</fullName>
    </recommendedName>
</protein>
<dbReference type="OMA" id="YKSVHET"/>
<dbReference type="AlphaFoldDB" id="K2HHJ8"/>
<proteinExistence type="predicted"/>
<evidence type="ECO:0008006" key="5">
    <source>
        <dbReference type="Google" id="ProtNLM"/>
    </source>
</evidence>
<keyword evidence="1" id="KW-0175">Coiled coil</keyword>
<feature type="coiled-coil region" evidence="1">
    <location>
        <begin position="356"/>
        <end position="383"/>
    </location>
</feature>
<evidence type="ECO:0000313" key="4">
    <source>
        <dbReference type="Proteomes" id="UP000006769"/>
    </source>
</evidence>
<dbReference type="EMBL" id="JH925457">
    <property type="protein sequence ID" value="EKE42434.1"/>
    <property type="molecule type" value="Genomic_DNA"/>
</dbReference>
<feature type="coiled-coil region" evidence="1">
    <location>
        <begin position="185"/>
        <end position="240"/>
    </location>
</feature>
<sequence length="1039" mass="122873">MRRLYLILCILFVYTTAHSLEEDFEMDDFEDSLWDTLKKKSQNLLMKEKTLNNNKTQVNSTQNNITQSNVTQSNFTKVENATKTNNTSIQDQRFSTVVESVIKGYERIINSTQKEVEHKKGKLQGEVNKMSKDVTVMKQQLIDVESQIKEKIKEIEVSQESINKQQTSLSVFEEQLKKNGEEKDIKLKEQLDKDLRQTIQNAKKQKIKSENEQKRLIVQLRRLYRHKKVLLRDIKDKEQQTSLLTKRVAHIEGLTELKVKNLQRVVSWMKKKLETRKLYIAKLEEVRKSINETLPLLESEFTTPSKKIELTETINQLKKVRVATIKQIKNLRTMLAARVAVYNKSKIVRIAYETRRDRLNAQEKKYRKQANTLNNKITKLRVQINEQTAYLKKQTVEVLKDIAASKLSELRGEYNSNDNEMRKVQRRLSFLSKAQLKARKDYDEDLKRIQKEYQKIKVTAFKKAKKDAIREKRRMERRIERLERAMTNKKYTSEQSRIFSEKAKLLRKKVPEINKKVQKANQRLIDEQKRIKEEREKQYQHLKVVAKELKSREDDLSNEASILREKISQTSNKLEKSGLIEDLHDVVRRLATAHARASIAIRSVEKIEDKIFEELKNELRSERKMVRVLIKSKERATKRILVLKNHNEYAEVVEELQHRVEELSQQINLREKRVADIESQVSEATRKRNEDIKMKVIEVKSHLNRLRSRKEAIADELNRILQSSKSASVEELKKNTLRMKQLKQELVVLNNEESKVRGGLEQLNKVIFIRSIDEKTVQAARKSRELIKAMKKSSKRVRKLRSKLVNNKRLIEKLYRSVHETGDIISERAEDKMEQLKNVRELIKNKLKKVMHEHKKLQNALLKHVERVKRLSKFRIHNFQKQHAELLKRRNELLTKKKEIKKNKGTEYFYTQIDLLDERMNEVLRDEKMYKLRLKKRLNKMVSIAKECEKKTPNGLEGIKVKCTMCRNLAAFLLQKVRRDRMSPKEVMKKMYNKCETSSNPALCLRTSLKLSTVAFQEKNKDLTPKELCYKVGRCVLHV</sequence>
<evidence type="ECO:0000313" key="3">
    <source>
        <dbReference type="EMBL" id="EKE42434.1"/>
    </source>
</evidence>
<reference evidence="3 4" key="1">
    <citation type="submission" date="2011-11" db="EMBL/GenBank/DDBJ databases">
        <authorList>
            <person name="Hannick L."/>
            <person name="Karamycheva S."/>
            <person name="Lorenzi H."/>
            <person name="Caler E."/>
        </authorList>
    </citation>
    <scope>NUCLEOTIDE SEQUENCE [LARGE SCALE GENOMIC DNA]</scope>
    <source>
        <strain evidence="3 4">P19</strain>
    </source>
</reference>
<dbReference type="VEuPathDB" id="AmoebaDB:ENU1_021540"/>
<feature type="signal peptide" evidence="2">
    <location>
        <begin position="1"/>
        <end position="19"/>
    </location>
</feature>
<dbReference type="RefSeq" id="XP_008855230.1">
    <property type="nucleotide sequence ID" value="XM_008857008.1"/>
</dbReference>
<feature type="coiled-coil region" evidence="1">
    <location>
        <begin position="407"/>
        <end position="573"/>
    </location>
</feature>
<evidence type="ECO:0000256" key="2">
    <source>
        <dbReference type="SAM" id="SignalP"/>
    </source>
</evidence>
<name>K2HHJ8_ENTNP</name>